<dbReference type="Pfam" id="PF00076">
    <property type="entry name" value="RRM_1"/>
    <property type="match status" value="2"/>
</dbReference>
<protein>
    <submittedName>
        <fullName evidence="7">RRM domain-containing protein</fullName>
    </submittedName>
</protein>
<proteinExistence type="predicted"/>
<dbReference type="SUPFAM" id="SSF54928">
    <property type="entry name" value="RNA-binding domain, RBD"/>
    <property type="match status" value="2"/>
</dbReference>
<keyword evidence="6" id="KW-1185">Reference proteome</keyword>
<evidence type="ECO:0000313" key="5">
    <source>
        <dbReference type="EMBL" id="VDK24915.1"/>
    </source>
</evidence>
<evidence type="ECO:0000313" key="7">
    <source>
        <dbReference type="WBParaSite" id="TASK_0000233901-mRNA-1"/>
    </source>
</evidence>
<dbReference type="OrthoDB" id="78437at2759"/>
<dbReference type="Gene3D" id="3.30.70.330">
    <property type="match status" value="2"/>
</dbReference>
<dbReference type="PANTHER" id="PTHR48027">
    <property type="entry name" value="HETEROGENEOUS NUCLEAR RIBONUCLEOPROTEIN 87F-RELATED"/>
    <property type="match status" value="1"/>
</dbReference>
<dbReference type="AlphaFoldDB" id="A0A0R3VY45"/>
<accession>A0A0R3VY45</accession>
<dbReference type="GO" id="GO:0003723">
    <property type="term" value="F:RNA binding"/>
    <property type="evidence" value="ECO:0007669"/>
    <property type="project" value="UniProtKB-UniRule"/>
</dbReference>
<dbReference type="STRING" id="60517.A0A0R3VY45"/>
<evidence type="ECO:0000256" key="1">
    <source>
        <dbReference type="ARBA" id="ARBA00022884"/>
    </source>
</evidence>
<dbReference type="EMBL" id="UYRS01001477">
    <property type="protein sequence ID" value="VDK24915.1"/>
    <property type="molecule type" value="Genomic_DNA"/>
</dbReference>
<dbReference type="InterPro" id="IPR035979">
    <property type="entry name" value="RBD_domain_sf"/>
</dbReference>
<evidence type="ECO:0000256" key="3">
    <source>
        <dbReference type="SAM" id="MobiDB-lite"/>
    </source>
</evidence>
<evidence type="ECO:0000259" key="4">
    <source>
        <dbReference type="PROSITE" id="PS50102"/>
    </source>
</evidence>
<evidence type="ECO:0000256" key="2">
    <source>
        <dbReference type="PROSITE-ProRule" id="PRU00176"/>
    </source>
</evidence>
<evidence type="ECO:0000313" key="6">
    <source>
        <dbReference type="Proteomes" id="UP000282613"/>
    </source>
</evidence>
<name>A0A0R3VY45_TAEAS</name>
<dbReference type="Proteomes" id="UP000282613">
    <property type="component" value="Unassembled WGS sequence"/>
</dbReference>
<dbReference type="InterPro" id="IPR012677">
    <property type="entry name" value="Nucleotide-bd_a/b_plait_sf"/>
</dbReference>
<organism evidence="7">
    <name type="scientific">Taenia asiatica</name>
    <name type="common">Asian tapeworm</name>
    <dbReference type="NCBI Taxonomy" id="60517"/>
    <lineage>
        <taxon>Eukaryota</taxon>
        <taxon>Metazoa</taxon>
        <taxon>Spiralia</taxon>
        <taxon>Lophotrochozoa</taxon>
        <taxon>Platyhelminthes</taxon>
        <taxon>Cestoda</taxon>
        <taxon>Eucestoda</taxon>
        <taxon>Cyclophyllidea</taxon>
        <taxon>Taeniidae</taxon>
        <taxon>Taenia</taxon>
    </lineage>
</organism>
<dbReference type="PROSITE" id="PS50102">
    <property type="entry name" value="RRM"/>
    <property type="match status" value="2"/>
</dbReference>
<feature type="compositionally biased region" description="Basic and acidic residues" evidence="3">
    <location>
        <begin position="297"/>
        <end position="311"/>
    </location>
</feature>
<keyword evidence="1 2" id="KW-0694">RNA-binding</keyword>
<feature type="domain" description="RRM" evidence="4">
    <location>
        <begin position="320"/>
        <end position="401"/>
    </location>
</feature>
<gene>
    <name evidence="5" type="ORF">TASK_LOCUS2340</name>
</gene>
<dbReference type="InterPro" id="IPR000504">
    <property type="entry name" value="RRM_dom"/>
</dbReference>
<dbReference type="WBParaSite" id="TASK_0000233901-mRNA-1">
    <property type="protein sequence ID" value="TASK_0000233901-mRNA-1"/>
    <property type="gene ID" value="TASK_0000233901"/>
</dbReference>
<reference evidence="5 6" key="2">
    <citation type="submission" date="2018-11" db="EMBL/GenBank/DDBJ databases">
        <authorList>
            <consortium name="Pathogen Informatics"/>
        </authorList>
    </citation>
    <scope>NUCLEOTIDE SEQUENCE [LARGE SCALE GENOMIC DNA]</scope>
</reference>
<dbReference type="InterPro" id="IPR052462">
    <property type="entry name" value="SLIRP/GR-RBP-like"/>
</dbReference>
<sequence>MFHLNLFVRVKLNALSRQKAVLKSHLEQLQGSASSLPEAEKKTRADLFAALEDAVMELCMAASKSLDAAMTELDIVDVKDDEVNGPLARSITNLIVEVNQTKNTYSLVESVTNLQEVVDLEKSLETLLVKCANLREMARDPPPSPIKQMYLSDKFIKINQQLSDFNLVVGDGLVTLPALSPQHDIGGQRSVTSPNTTVEKPRVKLYVGGLRPNHTEGQLRQHFSHYGDVTDCYIARDFKTDESRGFGFVTFREAAHATRALADCPHFVEGGPVSVRPSNLETKAEKKKIALSSASTDEDKNSRDKREGCATGDRREVDRLRLFVGNLNPSTTQLALRNYFTRYGSVTDVDVVRNRGSGQPRGIAFVKLSTPQEVEAVLEARPHYLNGESIVVRPAYFRAPK</sequence>
<feature type="domain" description="RRM" evidence="4">
    <location>
        <begin position="203"/>
        <end position="296"/>
    </location>
</feature>
<dbReference type="SMART" id="SM00360">
    <property type="entry name" value="RRM"/>
    <property type="match status" value="2"/>
</dbReference>
<reference evidence="7" key="1">
    <citation type="submission" date="2017-02" db="UniProtKB">
        <authorList>
            <consortium name="WormBaseParasite"/>
        </authorList>
    </citation>
    <scope>IDENTIFICATION</scope>
</reference>
<feature type="region of interest" description="Disordered" evidence="3">
    <location>
        <begin position="272"/>
        <end position="311"/>
    </location>
</feature>